<dbReference type="Pfam" id="PF14896">
    <property type="entry name" value="Arabino_trans_C"/>
    <property type="match status" value="1"/>
</dbReference>
<evidence type="ECO:0000313" key="16">
    <source>
        <dbReference type="Proteomes" id="UP000551501"/>
    </source>
</evidence>
<feature type="transmembrane region" description="Helical" evidence="11">
    <location>
        <begin position="565"/>
        <end position="583"/>
    </location>
</feature>
<comment type="caution">
    <text evidence="15">The sequence shown here is derived from an EMBL/GenBank/DDBJ whole genome shotgun (WGS) entry which is preliminary data.</text>
</comment>
<feature type="transmembrane region" description="Helical" evidence="11">
    <location>
        <begin position="589"/>
        <end position="608"/>
    </location>
</feature>
<keyword evidence="5 15" id="KW-0328">Glycosyltransferase</keyword>
<feature type="transmembrane region" description="Helical" evidence="11">
    <location>
        <begin position="717"/>
        <end position="737"/>
    </location>
</feature>
<evidence type="ECO:0000256" key="3">
    <source>
        <dbReference type="ARBA" id="ARBA00008195"/>
    </source>
</evidence>
<feature type="transmembrane region" description="Helical" evidence="11">
    <location>
        <begin position="27"/>
        <end position="46"/>
    </location>
</feature>
<name>A0A840EX70_9ACTN</name>
<evidence type="ECO:0000256" key="10">
    <source>
        <dbReference type="ARBA" id="ARBA00023316"/>
    </source>
</evidence>
<reference evidence="15 16" key="1">
    <citation type="submission" date="2020-08" db="EMBL/GenBank/DDBJ databases">
        <title>Sequencing the genomes of 1000 actinobacteria strains.</title>
        <authorList>
            <person name="Klenk H.-P."/>
        </authorList>
    </citation>
    <scope>NUCLEOTIDE SEQUENCE [LARGE SCALE GENOMIC DNA]</scope>
    <source>
        <strain evidence="15 16">DSM 45298</strain>
    </source>
</reference>
<proteinExistence type="inferred from homology"/>
<dbReference type="GO" id="GO:0005886">
    <property type="term" value="C:plasma membrane"/>
    <property type="evidence" value="ECO:0007669"/>
    <property type="project" value="UniProtKB-SubCell"/>
</dbReference>
<feature type="transmembrane region" description="Helical" evidence="11">
    <location>
        <begin position="326"/>
        <end position="352"/>
    </location>
</feature>
<feature type="transmembrane region" description="Helical" evidence="11">
    <location>
        <begin position="661"/>
        <end position="681"/>
    </location>
</feature>
<evidence type="ECO:0000256" key="7">
    <source>
        <dbReference type="ARBA" id="ARBA00022692"/>
    </source>
</evidence>
<sequence>MPEPTSQIADPQAQPASSPLTARTARLLAVVAGLVAVIAAVLVPLLPVSQTSASITWPQGQRLGADDPSVVAPLVAQTAQSVDVTIPCTALAALPPEGGTVLTTMSTKAKGASQRALTITASRTAVTVSMRANVAATAGRGDIGSGKCRELHVFSSATATGAQFVGLGPATALEPSKRPQIDGFYSSLTTDQIAAMADAGMHARIDVDNRYESAPSIVKIIVMVIAVLATVAALFALWCLDRLAGRTGRLLDRSRSVLAHLRPKVSDAVVTVVLILWTFLGAAAPDDGYILTMGRAADASGYMSNYYRFYGIAEAPFDWYYSFLGLWSHVSTSIVWMHLPILVAGLASWFVLSRVVLPHLLSGTAVAGPTGRLGSTTWAVGTAAAVFLAFWLPYCSGLRTEGIIVLGSLLAWWATESAITRGRLLPAAFAATLAAGMLASAPQGVIGVAILLIAARPLLHVLLARRREGLVALIAPIVAAGTVVSVIVFRDQTLATVFEAVKIRYQTGPIIPWHQEFLRYFFLTVTTADGSLARRIPVLLLFVAAIVTAAVLLRRRSVSGVASSPTWRLIGAFGVTLLLFFLSPVKWTIHFGVFAGFAAALAAIACLAIAQAGARSSRNLAVLTVGLLFALAAASAGKNAWPYAYRYGVTWFDMAPAVRGVQVSTVLLALAVVAVAAALWLHLRSDYVRNRGLAHHDAGAPDSPADRRRLMLAHTPLALIAGLMVVAILGVFGKAVVQRSPAMTVFSNNIDSLGGHTCGMADQVLAEPDPNKGMLAPANGQSATAALTGDTPVGFTPNGLPDDLTPKPSSARAGQMHVAGSVSKPFTILGGLGAGTTGGRGPTTVNGSRHALPFGLDPATTPVLGSYGYQANAFLTTDWYTLPARDASPIIVVSTAGAVSTLDRDGHPNFGQRLVAQFGTAGPDGRFEPVGPKIVPIDPGPITPNLPWRNLRIPMDTAPARATVMRLELADTNLGPAQFMAITPPRAPQLTTLQDLVGSTDPTLVDFMAAAQFPCQRPMAYVHGVAQVPQWRILPDFVTANSQSRTWMAADGGGPLSIVESTTSQVTVPTYLRDDWFEDWGSLERLSPLTPNAAVAHVDTAPVTRWGWSRTGSIRLEPNND</sequence>
<comment type="function">
    <text evidence="1">Arabinosyl transferase responsible for the polymerization of arabinose into the arabinan of arabinogalactan.</text>
</comment>
<dbReference type="Gene3D" id="2.60.120.610">
    <property type="entry name" value="arabinofuranosyltransferase like domain"/>
    <property type="match status" value="1"/>
</dbReference>
<accession>A0A840EX70</accession>
<protein>
    <submittedName>
        <fullName evidence="15">Arabinosyltransferase A</fullName>
        <ecNumber evidence="15">2.4.2.-</ecNumber>
    </submittedName>
</protein>
<dbReference type="RefSeq" id="WP_183369583.1">
    <property type="nucleotide sequence ID" value="NZ_BAABHL010000128.1"/>
</dbReference>
<evidence type="ECO:0000259" key="14">
    <source>
        <dbReference type="Pfam" id="PF17689"/>
    </source>
</evidence>
<evidence type="ECO:0000256" key="1">
    <source>
        <dbReference type="ARBA" id="ARBA00003001"/>
    </source>
</evidence>
<feature type="transmembrane region" description="Helical" evidence="11">
    <location>
        <begin position="445"/>
        <end position="463"/>
    </location>
</feature>
<keyword evidence="7 11" id="KW-0812">Transmembrane</keyword>
<keyword evidence="16" id="KW-1185">Reference proteome</keyword>
<evidence type="ECO:0000256" key="9">
    <source>
        <dbReference type="ARBA" id="ARBA00023136"/>
    </source>
</evidence>
<evidence type="ECO:0000256" key="8">
    <source>
        <dbReference type="ARBA" id="ARBA00022989"/>
    </source>
</evidence>
<organism evidence="15 16">
    <name type="scientific">Gordonia humi</name>
    <dbReference type="NCBI Taxonomy" id="686429"/>
    <lineage>
        <taxon>Bacteria</taxon>
        <taxon>Bacillati</taxon>
        <taxon>Actinomycetota</taxon>
        <taxon>Actinomycetes</taxon>
        <taxon>Mycobacteriales</taxon>
        <taxon>Gordoniaceae</taxon>
        <taxon>Gordonia</taxon>
    </lineage>
</organism>
<dbReference type="InterPro" id="IPR027451">
    <property type="entry name" value="EmbABC_dom1"/>
</dbReference>
<evidence type="ECO:0000256" key="4">
    <source>
        <dbReference type="ARBA" id="ARBA00022475"/>
    </source>
</evidence>
<feature type="domain" description="Arabinosyltransferase C-terminal" evidence="13">
    <location>
        <begin position="731"/>
        <end position="1115"/>
    </location>
</feature>
<keyword evidence="9 11" id="KW-0472">Membrane</keyword>
<evidence type="ECO:0000259" key="12">
    <source>
        <dbReference type="Pfam" id="PF04602"/>
    </source>
</evidence>
<dbReference type="Pfam" id="PF04602">
    <property type="entry name" value="Arabinose_trans"/>
    <property type="match status" value="1"/>
</dbReference>
<evidence type="ECO:0000259" key="13">
    <source>
        <dbReference type="Pfam" id="PF14896"/>
    </source>
</evidence>
<dbReference type="GO" id="GO:0052636">
    <property type="term" value="F:arabinosyltransferase activity"/>
    <property type="evidence" value="ECO:0007669"/>
    <property type="project" value="InterPro"/>
</dbReference>
<dbReference type="AlphaFoldDB" id="A0A840EX70"/>
<dbReference type="GO" id="GO:0071766">
    <property type="term" value="P:Actinobacterium-type cell wall biogenesis"/>
    <property type="evidence" value="ECO:0007669"/>
    <property type="project" value="InterPro"/>
</dbReference>
<dbReference type="InterPro" id="IPR042486">
    <property type="entry name" value="Arabino_trans_C_2"/>
</dbReference>
<evidence type="ECO:0000313" key="15">
    <source>
        <dbReference type="EMBL" id="MBB4134406.1"/>
    </source>
</evidence>
<feature type="transmembrane region" description="Helical" evidence="11">
    <location>
        <begin position="265"/>
        <end position="284"/>
    </location>
</feature>
<evidence type="ECO:0000256" key="2">
    <source>
        <dbReference type="ARBA" id="ARBA00004651"/>
    </source>
</evidence>
<keyword evidence="6 15" id="KW-0808">Transferase</keyword>
<dbReference type="InterPro" id="IPR032731">
    <property type="entry name" value="Arabino_trans_C"/>
</dbReference>
<dbReference type="EC" id="2.4.2.-" evidence="15"/>
<dbReference type="Gene3D" id="2.60.120.940">
    <property type="entry name" value="EmbC, C-terminal domain, subdomain 2"/>
    <property type="match status" value="1"/>
</dbReference>
<comment type="similarity">
    <text evidence="3">Belongs to the emb family.</text>
</comment>
<gene>
    <name evidence="15" type="ORF">BKA16_000958</name>
</gene>
<comment type="subcellular location">
    <subcellularLocation>
        <location evidence="2">Cell membrane</location>
        <topology evidence="2">Multi-pass membrane protein</topology>
    </subcellularLocation>
</comment>
<feature type="domain" description="Arabinosyltransferas concanavalin like" evidence="14">
    <location>
        <begin position="50"/>
        <end position="210"/>
    </location>
</feature>
<dbReference type="InterPro" id="IPR040920">
    <property type="entry name" value="Arabino_trans_N"/>
</dbReference>
<dbReference type="EMBL" id="JACIFP010000001">
    <property type="protein sequence ID" value="MBB4134406.1"/>
    <property type="molecule type" value="Genomic_DNA"/>
</dbReference>
<dbReference type="InterPro" id="IPR007680">
    <property type="entry name" value="Arabino_trans_central"/>
</dbReference>
<evidence type="ECO:0000256" key="6">
    <source>
        <dbReference type="ARBA" id="ARBA00022679"/>
    </source>
</evidence>
<evidence type="ECO:0000256" key="11">
    <source>
        <dbReference type="SAM" id="Phobius"/>
    </source>
</evidence>
<dbReference type="Proteomes" id="UP000551501">
    <property type="component" value="Unassembled WGS sequence"/>
</dbReference>
<feature type="transmembrane region" description="Helical" evidence="11">
    <location>
        <begin position="398"/>
        <end position="415"/>
    </location>
</feature>
<evidence type="ECO:0000256" key="5">
    <source>
        <dbReference type="ARBA" id="ARBA00022676"/>
    </source>
</evidence>
<feature type="transmembrane region" description="Helical" evidence="11">
    <location>
        <begin position="470"/>
        <end position="489"/>
    </location>
</feature>
<feature type="transmembrane region" description="Helical" evidence="11">
    <location>
        <begin position="220"/>
        <end position="244"/>
    </location>
</feature>
<keyword evidence="10" id="KW-0961">Cell wall biogenesis/degradation</keyword>
<feature type="transmembrane region" description="Helical" evidence="11">
    <location>
        <begin position="620"/>
        <end position="641"/>
    </location>
</feature>
<feature type="transmembrane region" description="Helical" evidence="11">
    <location>
        <begin position="373"/>
        <end position="392"/>
    </location>
</feature>
<feature type="domain" description="Arabinofuranosyltransferase central" evidence="12">
    <location>
        <begin position="215"/>
        <end position="684"/>
    </location>
</feature>
<dbReference type="GO" id="GO:0071555">
    <property type="term" value="P:cell wall organization"/>
    <property type="evidence" value="ECO:0007669"/>
    <property type="project" value="UniProtKB-KW"/>
</dbReference>
<keyword evidence="8 11" id="KW-1133">Transmembrane helix</keyword>
<keyword evidence="4" id="KW-1003">Cell membrane</keyword>
<dbReference type="Pfam" id="PF17689">
    <property type="entry name" value="Arabino_trans_N"/>
    <property type="match status" value="1"/>
</dbReference>
<feature type="transmembrane region" description="Helical" evidence="11">
    <location>
        <begin position="536"/>
        <end position="553"/>
    </location>
</feature>